<dbReference type="AlphaFoldDB" id="A0A2N9AQ33"/>
<evidence type="ECO:0000256" key="2">
    <source>
        <dbReference type="SAM" id="SignalP"/>
    </source>
</evidence>
<dbReference type="EMBL" id="LT962688">
    <property type="protein sequence ID" value="SOR29438.1"/>
    <property type="molecule type" value="Genomic_DNA"/>
</dbReference>
<evidence type="ECO:0000313" key="3">
    <source>
        <dbReference type="EMBL" id="SOR29438.1"/>
    </source>
</evidence>
<reference evidence="4" key="1">
    <citation type="submission" date="2017-10" db="EMBL/GenBank/DDBJ databases">
        <authorList>
            <person name="Regsiter A."/>
            <person name="William W."/>
        </authorList>
    </citation>
    <scope>NUCLEOTIDE SEQUENCE [LARGE SCALE GENOMIC DNA]</scope>
</reference>
<dbReference type="OMA" id="PYDAKTQ"/>
<gene>
    <name evidence="3" type="ORF">TK0001_2836</name>
</gene>
<organism evidence="3 4">
    <name type="scientific">Methylorubrum extorquens</name>
    <name type="common">Methylobacterium dichloromethanicum</name>
    <name type="synonym">Methylobacterium extorquens</name>
    <dbReference type="NCBI Taxonomy" id="408"/>
    <lineage>
        <taxon>Bacteria</taxon>
        <taxon>Pseudomonadati</taxon>
        <taxon>Pseudomonadota</taxon>
        <taxon>Alphaproteobacteria</taxon>
        <taxon>Hyphomicrobiales</taxon>
        <taxon>Methylobacteriaceae</taxon>
        <taxon>Methylorubrum</taxon>
    </lineage>
</organism>
<dbReference type="RefSeq" id="WP_012254268.1">
    <property type="nucleotide sequence ID" value="NZ_BJVP01000014.1"/>
</dbReference>
<dbReference type="Proteomes" id="UP000233769">
    <property type="component" value="Chromosome tk0001"/>
</dbReference>
<sequence length="62" mass="6333">MPSVSLSLKPLVCASLLALTLAACSTAPAAPSLDPVPPPARRPDAKTQLEYGSPPPPPPGRY</sequence>
<feature type="region of interest" description="Disordered" evidence="1">
    <location>
        <begin position="28"/>
        <end position="62"/>
    </location>
</feature>
<feature type="chain" id="PRO_5043747266" evidence="2">
    <location>
        <begin position="30"/>
        <end position="62"/>
    </location>
</feature>
<feature type="compositionally biased region" description="Pro residues" evidence="1">
    <location>
        <begin position="53"/>
        <end position="62"/>
    </location>
</feature>
<evidence type="ECO:0000313" key="4">
    <source>
        <dbReference type="Proteomes" id="UP000233769"/>
    </source>
</evidence>
<proteinExistence type="predicted"/>
<accession>A0A2N9AQ33</accession>
<feature type="signal peptide" evidence="2">
    <location>
        <begin position="1"/>
        <end position="29"/>
    </location>
</feature>
<name>A0A2N9AQ33_METEX</name>
<evidence type="ECO:0000256" key="1">
    <source>
        <dbReference type="SAM" id="MobiDB-lite"/>
    </source>
</evidence>
<keyword evidence="2" id="KW-0732">Signal</keyword>
<protein>
    <submittedName>
        <fullName evidence="3">Uncharacterized protein</fullName>
    </submittedName>
</protein>